<feature type="chain" id="PRO_5021841505" description="Zinc-regulated TonB-dependent outer membrane receptor" evidence="1">
    <location>
        <begin position="31"/>
        <end position="416"/>
    </location>
</feature>
<organism evidence="2 3">
    <name type="scientific">Engelhardtia mirabilis</name>
    <dbReference type="NCBI Taxonomy" id="2528011"/>
    <lineage>
        <taxon>Bacteria</taxon>
        <taxon>Pseudomonadati</taxon>
        <taxon>Planctomycetota</taxon>
        <taxon>Planctomycetia</taxon>
        <taxon>Planctomycetia incertae sedis</taxon>
        <taxon>Engelhardtia</taxon>
    </lineage>
</organism>
<dbReference type="AlphaFoldDB" id="A0A518BQA8"/>
<accession>A0A518BQA8</accession>
<dbReference type="EMBL" id="CP036287">
    <property type="protein sequence ID" value="QDU69162.1"/>
    <property type="molecule type" value="Genomic_DNA"/>
</dbReference>
<dbReference type="SUPFAM" id="SSF56935">
    <property type="entry name" value="Porins"/>
    <property type="match status" value="1"/>
</dbReference>
<evidence type="ECO:0000313" key="3">
    <source>
        <dbReference type="Proteomes" id="UP000316921"/>
    </source>
</evidence>
<name>A0A518BQA8_9BACT</name>
<dbReference type="Proteomes" id="UP000316921">
    <property type="component" value="Chromosome"/>
</dbReference>
<proteinExistence type="predicted"/>
<keyword evidence="3" id="KW-1185">Reference proteome</keyword>
<sequence length="416" mass="45098" precursor="true">MHTDNYRSDSVPRPFFLLTLPALLAAPAAAQGSAFQSPGMPPPSSLGQSDRFSSDFNPAIGAAIDGFASYLDADGAGDGFDLELRLIEVNLAANVDPDLWAYIVLTSEGGETVAVEEAAVQYTGLDSNLTFKAGRFFVDFGKQMQQHPEELRTLERPLVLREFLGDELAGTGVQADWWTPLGDATPLRLSLAAFSSLAGGHGHGEEDGEAGPEALAPGQKQLDEFSLTARATFMHELSESSVLQFGSSLRHLPDFYLEDDANPVASAEGLSNSVFGVDLTYGWTDETGLRGLTLGGEYLVYDGDLAAELVDPDMTVDSGDESFAVFDDSVQGYFAFADYRLSPQWSTGVQYSWSELPEGPNLEAQEFDSYLTYHATEFRRLRLGFTLGDSDLEGDTSRVYLQFTAFIGAHSHGLNW</sequence>
<protein>
    <recommendedName>
        <fullName evidence="4">Zinc-regulated TonB-dependent outer membrane receptor</fullName>
    </recommendedName>
</protein>
<dbReference type="InterPro" id="IPR023614">
    <property type="entry name" value="Porin_dom_sf"/>
</dbReference>
<evidence type="ECO:0008006" key="4">
    <source>
        <dbReference type="Google" id="ProtNLM"/>
    </source>
</evidence>
<dbReference type="RefSeq" id="WP_145068810.1">
    <property type="nucleotide sequence ID" value="NZ_CP036287.1"/>
</dbReference>
<gene>
    <name evidence="2" type="ORF">Pla133_42790</name>
</gene>
<evidence type="ECO:0000313" key="2">
    <source>
        <dbReference type="EMBL" id="QDU69162.1"/>
    </source>
</evidence>
<dbReference type="KEGG" id="pbap:Pla133_42790"/>
<feature type="signal peptide" evidence="1">
    <location>
        <begin position="1"/>
        <end position="30"/>
    </location>
</feature>
<keyword evidence="1" id="KW-0732">Signal</keyword>
<dbReference type="Gene3D" id="2.40.160.10">
    <property type="entry name" value="Porin"/>
    <property type="match status" value="1"/>
</dbReference>
<evidence type="ECO:0000256" key="1">
    <source>
        <dbReference type="SAM" id="SignalP"/>
    </source>
</evidence>
<reference evidence="2 3" key="1">
    <citation type="submission" date="2019-02" db="EMBL/GenBank/DDBJ databases">
        <title>Deep-cultivation of Planctomycetes and their phenomic and genomic characterization uncovers novel biology.</title>
        <authorList>
            <person name="Wiegand S."/>
            <person name="Jogler M."/>
            <person name="Boedeker C."/>
            <person name="Pinto D."/>
            <person name="Vollmers J."/>
            <person name="Rivas-Marin E."/>
            <person name="Kohn T."/>
            <person name="Peeters S.H."/>
            <person name="Heuer A."/>
            <person name="Rast P."/>
            <person name="Oberbeckmann S."/>
            <person name="Bunk B."/>
            <person name="Jeske O."/>
            <person name="Meyerdierks A."/>
            <person name="Storesund J.E."/>
            <person name="Kallscheuer N."/>
            <person name="Luecker S."/>
            <person name="Lage O.M."/>
            <person name="Pohl T."/>
            <person name="Merkel B.J."/>
            <person name="Hornburger P."/>
            <person name="Mueller R.-W."/>
            <person name="Bruemmer F."/>
            <person name="Labrenz M."/>
            <person name="Spormann A.M."/>
            <person name="Op den Camp H."/>
            <person name="Overmann J."/>
            <person name="Amann R."/>
            <person name="Jetten M.S.M."/>
            <person name="Mascher T."/>
            <person name="Medema M.H."/>
            <person name="Devos D.P."/>
            <person name="Kaster A.-K."/>
            <person name="Ovreas L."/>
            <person name="Rohde M."/>
            <person name="Galperin M.Y."/>
            <person name="Jogler C."/>
        </authorList>
    </citation>
    <scope>NUCLEOTIDE SEQUENCE [LARGE SCALE GENOMIC DNA]</scope>
    <source>
        <strain evidence="2 3">Pla133</strain>
    </source>
</reference>